<dbReference type="AlphaFoldDB" id="A0A017TG52"/>
<gene>
    <name evidence="3" type="ORF">CAP_8659</name>
</gene>
<proteinExistence type="predicted"/>
<evidence type="ECO:0000313" key="4">
    <source>
        <dbReference type="Proteomes" id="UP000019678"/>
    </source>
</evidence>
<keyword evidence="2" id="KW-1133">Transmembrane helix</keyword>
<keyword evidence="4" id="KW-1185">Reference proteome</keyword>
<protein>
    <recommendedName>
        <fullName evidence="5">YtxH domain-containing protein</fullName>
    </recommendedName>
</protein>
<dbReference type="STRING" id="1192034.CAP_8659"/>
<dbReference type="Pfam" id="PF12732">
    <property type="entry name" value="YtxH"/>
    <property type="match status" value="1"/>
</dbReference>
<dbReference type="OrthoDB" id="5526444at2"/>
<feature type="region of interest" description="Disordered" evidence="1">
    <location>
        <begin position="142"/>
        <end position="162"/>
    </location>
</feature>
<name>A0A017TG52_9BACT</name>
<reference evidence="3 4" key="1">
    <citation type="submission" date="2013-05" db="EMBL/GenBank/DDBJ databases">
        <title>Genome assembly of Chondromyces apiculatus DSM 436.</title>
        <authorList>
            <person name="Sharma G."/>
            <person name="Khatri I."/>
            <person name="Kaur C."/>
            <person name="Mayilraj S."/>
            <person name="Subramanian S."/>
        </authorList>
    </citation>
    <scope>NUCLEOTIDE SEQUENCE [LARGE SCALE GENOMIC DNA]</scope>
    <source>
        <strain evidence="3 4">DSM 436</strain>
    </source>
</reference>
<dbReference type="RefSeq" id="WP_052374346.1">
    <property type="nucleotide sequence ID" value="NZ_ASRX01000009.1"/>
</dbReference>
<keyword evidence="2" id="KW-0812">Transmembrane</keyword>
<dbReference type="InterPro" id="IPR024623">
    <property type="entry name" value="YtxH"/>
</dbReference>
<keyword evidence="2" id="KW-0472">Membrane</keyword>
<accession>A0A017TG52</accession>
<organism evidence="3 4">
    <name type="scientific">Chondromyces apiculatus DSM 436</name>
    <dbReference type="NCBI Taxonomy" id="1192034"/>
    <lineage>
        <taxon>Bacteria</taxon>
        <taxon>Pseudomonadati</taxon>
        <taxon>Myxococcota</taxon>
        <taxon>Polyangia</taxon>
        <taxon>Polyangiales</taxon>
        <taxon>Polyangiaceae</taxon>
        <taxon>Chondromyces</taxon>
    </lineage>
</organism>
<dbReference type="PANTHER" id="PTHR35792">
    <property type="entry name" value="GENERAL STRESS PROTEIN"/>
    <property type="match status" value="1"/>
</dbReference>
<comment type="caution">
    <text evidence="3">The sequence shown here is derived from an EMBL/GenBank/DDBJ whole genome shotgun (WGS) entry which is preliminary data.</text>
</comment>
<dbReference type="EMBL" id="ASRX01000009">
    <property type="protein sequence ID" value="EYF07536.1"/>
    <property type="molecule type" value="Genomic_DNA"/>
</dbReference>
<dbReference type="PANTHER" id="PTHR35792:SF1">
    <property type="entry name" value="SLL0268 PROTEIN"/>
    <property type="match status" value="1"/>
</dbReference>
<feature type="transmembrane region" description="Helical" evidence="2">
    <location>
        <begin position="71"/>
        <end position="93"/>
    </location>
</feature>
<sequence>MSMLEDNMNVALKGVDYAKDSVEHTVAKGVSVALKGVTAAAGVLAAVRHFSADDGLAWFGLARRRSPLQSVALVGAGVIAGVGIGAGLGLLFAPRPGAETRRALRQQSEKIQGDAKNLLAQASTEVKAVGETVQQNVQQFAEKARDAVKPPTTATTERKLNN</sequence>
<dbReference type="Proteomes" id="UP000019678">
    <property type="component" value="Unassembled WGS sequence"/>
</dbReference>
<dbReference type="InterPro" id="IPR052928">
    <property type="entry name" value="Desiccation-related_membrane"/>
</dbReference>
<evidence type="ECO:0000256" key="1">
    <source>
        <dbReference type="SAM" id="MobiDB-lite"/>
    </source>
</evidence>
<evidence type="ECO:0000256" key="2">
    <source>
        <dbReference type="SAM" id="Phobius"/>
    </source>
</evidence>
<evidence type="ECO:0000313" key="3">
    <source>
        <dbReference type="EMBL" id="EYF07536.1"/>
    </source>
</evidence>
<evidence type="ECO:0008006" key="5">
    <source>
        <dbReference type="Google" id="ProtNLM"/>
    </source>
</evidence>